<feature type="compositionally biased region" description="Low complexity" evidence="4">
    <location>
        <begin position="221"/>
        <end position="230"/>
    </location>
</feature>
<protein>
    <recommendedName>
        <fullName evidence="7">RING-type domain-containing protein</fullName>
    </recommendedName>
</protein>
<evidence type="ECO:0000256" key="3">
    <source>
        <dbReference type="ARBA" id="ARBA00022833"/>
    </source>
</evidence>
<dbReference type="Proteomes" id="UP000574317">
    <property type="component" value="Unassembled WGS sequence"/>
</dbReference>
<keyword evidence="6" id="KW-1185">Reference proteome</keyword>
<name>A0A8H5JPW5_9HYPO</name>
<evidence type="ECO:0000313" key="5">
    <source>
        <dbReference type="EMBL" id="KAF5558183.1"/>
    </source>
</evidence>
<evidence type="ECO:0000256" key="1">
    <source>
        <dbReference type="ARBA" id="ARBA00022723"/>
    </source>
</evidence>
<feature type="compositionally biased region" description="Acidic residues" evidence="4">
    <location>
        <begin position="267"/>
        <end position="279"/>
    </location>
</feature>
<dbReference type="GO" id="GO:0008270">
    <property type="term" value="F:zinc ion binding"/>
    <property type="evidence" value="ECO:0007669"/>
    <property type="project" value="UniProtKB-KW"/>
</dbReference>
<keyword evidence="3" id="KW-0862">Zinc</keyword>
<feature type="compositionally biased region" description="Polar residues" evidence="4">
    <location>
        <begin position="308"/>
        <end position="320"/>
    </location>
</feature>
<evidence type="ECO:0000313" key="6">
    <source>
        <dbReference type="Proteomes" id="UP000574317"/>
    </source>
</evidence>
<accession>A0A8H5JPW5</accession>
<proteinExistence type="predicted"/>
<organism evidence="5 6">
    <name type="scientific">Fusarium napiforme</name>
    <dbReference type="NCBI Taxonomy" id="42672"/>
    <lineage>
        <taxon>Eukaryota</taxon>
        <taxon>Fungi</taxon>
        <taxon>Dikarya</taxon>
        <taxon>Ascomycota</taxon>
        <taxon>Pezizomycotina</taxon>
        <taxon>Sordariomycetes</taxon>
        <taxon>Hypocreomycetidae</taxon>
        <taxon>Hypocreales</taxon>
        <taxon>Nectriaceae</taxon>
        <taxon>Fusarium</taxon>
        <taxon>Fusarium fujikuroi species complex</taxon>
    </lineage>
</organism>
<sequence>MASEDEANMQELARYQLAYIMQHKEEYPEQDELPDLVRDMLAITPYLEQVVAGRLVFNEEAVNARVNKNFGAAEYDLEELRGASFSAAAPSNWRPAPVTATSGTANGLREPHLTTSTTATIDSSSDGASDVVPTVARGTPAADSVEIAYQKAFARLDAGLRAQEEECLSDIYSDDNAGASPKTLPDLETVHSNDSKVSKVTETALAFLSEMDVGHIIEARAQSSSQSISSREAEHGTPSKDSTIRNVESVSIEAASPPPATHLHHDEDDEGLISFDEDPTPAGTISTTIADAFPPTSTFAKEWEEAESSNVALDTSPTTDHSVESEPEPPVNTSEVVPFSPSGATSAPGDEGTVPAKPQCASVSITGDNTFTPATNIRKDSNAVKCFKCGNDSVENVITCFCKHQYCADCLNDVVKTSIHGPTPFPPVCCEIPIPVDINSSIFDEKTLYDFLGKKFGPSDVGEQGSIGESDEKSLPSPRSLTSLPRTPTTPSAHFTPSTPSVDSTPSLSTEEKTEYSFNGFCEEEEVDNEDTKCHVCHNTIEEGLYCPDCCYQCNNSRADCKCDWWDGRQRREKDMAIVKAPTLQTARPQVAPFRGQKKQFGGVFERNTAARRAVTQNGACQHPLMKQVNAHAANIQFASIVTADLRGGAWSRFQSDSTAV</sequence>
<feature type="compositionally biased region" description="Polar residues" evidence="4">
    <location>
        <begin position="283"/>
        <end position="299"/>
    </location>
</feature>
<dbReference type="EMBL" id="JAAOAO010000189">
    <property type="protein sequence ID" value="KAF5558183.1"/>
    <property type="molecule type" value="Genomic_DNA"/>
</dbReference>
<dbReference type="PROSITE" id="PS00518">
    <property type="entry name" value="ZF_RING_1"/>
    <property type="match status" value="1"/>
</dbReference>
<keyword evidence="2" id="KW-0863">Zinc-finger</keyword>
<evidence type="ECO:0000256" key="4">
    <source>
        <dbReference type="SAM" id="MobiDB-lite"/>
    </source>
</evidence>
<feature type="compositionally biased region" description="Low complexity" evidence="4">
    <location>
        <begin position="475"/>
        <end position="509"/>
    </location>
</feature>
<dbReference type="InterPro" id="IPR017907">
    <property type="entry name" value="Znf_RING_CS"/>
</dbReference>
<reference evidence="5 6" key="1">
    <citation type="submission" date="2020-05" db="EMBL/GenBank/DDBJ databases">
        <title>Identification and distribution of gene clusters putatively required for synthesis of sphingolipid metabolism inhibitors in phylogenetically diverse species of the filamentous fungus Fusarium.</title>
        <authorList>
            <person name="Kim H.-S."/>
            <person name="Busman M."/>
            <person name="Brown D.W."/>
            <person name="Divon H."/>
            <person name="Uhlig S."/>
            <person name="Proctor R.H."/>
        </authorList>
    </citation>
    <scope>NUCLEOTIDE SEQUENCE [LARGE SCALE GENOMIC DNA]</scope>
    <source>
        <strain evidence="5 6">NRRL 25196</strain>
    </source>
</reference>
<dbReference type="AlphaFoldDB" id="A0A8H5JPW5"/>
<gene>
    <name evidence="5" type="ORF">FNAPI_5200</name>
</gene>
<feature type="region of interest" description="Disordered" evidence="4">
    <location>
        <begin position="221"/>
        <end position="356"/>
    </location>
</feature>
<feature type="compositionally biased region" description="Polar residues" evidence="4">
    <location>
        <begin position="239"/>
        <end position="249"/>
    </location>
</feature>
<feature type="region of interest" description="Disordered" evidence="4">
    <location>
        <begin position="460"/>
        <end position="510"/>
    </location>
</feature>
<evidence type="ECO:0008006" key="7">
    <source>
        <dbReference type="Google" id="ProtNLM"/>
    </source>
</evidence>
<evidence type="ECO:0000256" key="2">
    <source>
        <dbReference type="ARBA" id="ARBA00022771"/>
    </source>
</evidence>
<keyword evidence="1" id="KW-0479">Metal-binding</keyword>
<comment type="caution">
    <text evidence="5">The sequence shown here is derived from an EMBL/GenBank/DDBJ whole genome shotgun (WGS) entry which is preliminary data.</text>
</comment>